<dbReference type="Proteomes" id="UP000549394">
    <property type="component" value="Unassembled WGS sequence"/>
</dbReference>
<dbReference type="InterPro" id="IPR020845">
    <property type="entry name" value="AMP-binding_CS"/>
</dbReference>
<dbReference type="SUPFAM" id="SSF56801">
    <property type="entry name" value="Acetyl-CoA synthetase-like"/>
    <property type="match status" value="1"/>
</dbReference>
<dbReference type="PANTHER" id="PTHR43272">
    <property type="entry name" value="LONG-CHAIN-FATTY-ACID--COA LIGASE"/>
    <property type="match status" value="1"/>
</dbReference>
<dbReference type="GO" id="GO:0005783">
    <property type="term" value="C:endoplasmic reticulum"/>
    <property type="evidence" value="ECO:0007669"/>
    <property type="project" value="TreeGrafter"/>
</dbReference>
<dbReference type="GO" id="GO:0004467">
    <property type="term" value="F:long-chain fatty acid-CoA ligase activity"/>
    <property type="evidence" value="ECO:0007669"/>
    <property type="project" value="UniProtKB-EC"/>
</dbReference>
<feature type="domain" description="AMP-dependent synthetase/ligase" evidence="8">
    <location>
        <begin position="106"/>
        <end position="540"/>
    </location>
</feature>
<evidence type="ECO:0000256" key="6">
    <source>
        <dbReference type="ARBA" id="ARBA00026121"/>
    </source>
</evidence>
<dbReference type="Pfam" id="PF00501">
    <property type="entry name" value="AMP-binding"/>
    <property type="match status" value="1"/>
</dbReference>
<evidence type="ECO:0000256" key="5">
    <source>
        <dbReference type="ARBA" id="ARBA00022840"/>
    </source>
</evidence>
<dbReference type="AlphaFoldDB" id="A0A7I8W0S9"/>
<evidence type="ECO:0000256" key="7">
    <source>
        <dbReference type="ARBA" id="ARBA00036813"/>
    </source>
</evidence>
<comment type="catalytic activity">
    <reaction evidence="7">
        <text>a long-chain fatty acid + ATP + CoA = a long-chain fatty acyl-CoA + AMP + diphosphate</text>
        <dbReference type="Rhea" id="RHEA:15421"/>
        <dbReference type="ChEBI" id="CHEBI:30616"/>
        <dbReference type="ChEBI" id="CHEBI:33019"/>
        <dbReference type="ChEBI" id="CHEBI:57287"/>
        <dbReference type="ChEBI" id="CHEBI:57560"/>
        <dbReference type="ChEBI" id="CHEBI:83139"/>
        <dbReference type="ChEBI" id="CHEBI:456215"/>
        <dbReference type="EC" id="6.2.1.3"/>
    </reaction>
</comment>
<evidence type="ECO:0000313" key="9">
    <source>
        <dbReference type="EMBL" id="CAD5121756.1"/>
    </source>
</evidence>
<evidence type="ECO:0000313" key="10">
    <source>
        <dbReference type="Proteomes" id="UP000549394"/>
    </source>
</evidence>
<dbReference type="EMBL" id="CAJFCJ010000015">
    <property type="protein sequence ID" value="CAD5121756.1"/>
    <property type="molecule type" value="Genomic_DNA"/>
</dbReference>
<sequence length="719" mass="80070">MADNIVSSVLNGVSYFFDALTYIPYKISSGSQVSERLRRSEEIRAKQLDPSEPLSPWRHINNLDSLCESPFPDCYTICDLFNRSLKLNTNRPCFGTRPVLSLSEEKQPDGKVFQKMILGDYEWQTYQEVDVRIDNVGRGLTKLNQQPKSRILIFAETRADWAVCMHACFRYNFPIVTLYATLGEEAIIHGITESEVTHVITSAELLPKFKSLMSRIPKVTNIIYMDGNKPLKGFTLPGNVKITPLSEVESIGSSPIQNFNKSEPKPHDIAVIMYTSGSTGVPKGVLISHYNILCAVAGLSERIFHLGEELKNNRRVKSEEDVYIAYLPLAHILELTCEISLIAYGASLGFGSPLTLTDKSPKIKSGSKGDLAALRPTLMAGVPLVLDRLFKLVWENVNGGGFAKRVLFKFLLSYKRRHYSSGSKTPLCDALIFKKLNSILGGRLRMIASGGAPLSAETQNFITLAFCFPLGQGYGLTETCGAASLCELSRDLSAGHVGPALRSCELRLRDWTEGGYTVLDKPFPRGEVLVGGGNVALGYFKNEEKTAEDFITLNGIRYFCTGDIGEIDGHGRLRIIDRKKDLVKLQAGEYISLGKVETLLKLSPVIDNICVYADSYKDFAVALIVPNHKALENLGQKLNKTFNNYTDLINDDDVLKSVRDEIGKQAKSSKLLRTETPQRITLVKEVWLPETGLVTAAMKLKRREIEKFYSADLERMYNE</sequence>
<comment type="similarity">
    <text evidence="1">Belongs to the ATP-dependent AMP-binding enzyme family.</text>
</comment>
<evidence type="ECO:0000256" key="2">
    <source>
        <dbReference type="ARBA" id="ARBA00022598"/>
    </source>
</evidence>
<evidence type="ECO:0000256" key="1">
    <source>
        <dbReference type="ARBA" id="ARBA00006432"/>
    </source>
</evidence>
<keyword evidence="4" id="KW-0276">Fatty acid metabolism</keyword>
<dbReference type="GO" id="GO:0005811">
    <property type="term" value="C:lipid droplet"/>
    <property type="evidence" value="ECO:0007669"/>
    <property type="project" value="TreeGrafter"/>
</dbReference>
<gene>
    <name evidence="9" type="ORF">DGYR_LOCUS9666</name>
</gene>
<accession>A0A7I8W0S9</accession>
<keyword evidence="5" id="KW-0067">ATP-binding</keyword>
<dbReference type="PANTHER" id="PTHR43272:SF83">
    <property type="entry name" value="ACYL-COA SYNTHETASE LONG-CHAIN, ISOFORM J"/>
    <property type="match status" value="1"/>
</dbReference>
<evidence type="ECO:0000256" key="4">
    <source>
        <dbReference type="ARBA" id="ARBA00022832"/>
    </source>
</evidence>
<dbReference type="GO" id="GO:0035336">
    <property type="term" value="P:long-chain fatty-acyl-CoA metabolic process"/>
    <property type="evidence" value="ECO:0007669"/>
    <property type="project" value="TreeGrafter"/>
</dbReference>
<keyword evidence="10" id="KW-1185">Reference proteome</keyword>
<dbReference type="OrthoDB" id="1700726at2759"/>
<dbReference type="Gene3D" id="3.40.50.12780">
    <property type="entry name" value="N-terminal domain of ligase-like"/>
    <property type="match status" value="1"/>
</dbReference>
<proteinExistence type="inferred from homology"/>
<reference evidence="9 10" key="1">
    <citation type="submission" date="2020-08" db="EMBL/GenBank/DDBJ databases">
        <authorList>
            <person name="Hejnol A."/>
        </authorList>
    </citation>
    <scope>NUCLEOTIDE SEQUENCE [LARGE SCALE GENOMIC DNA]</scope>
</reference>
<dbReference type="GO" id="GO:0005524">
    <property type="term" value="F:ATP binding"/>
    <property type="evidence" value="ECO:0007669"/>
    <property type="project" value="UniProtKB-KW"/>
</dbReference>
<protein>
    <recommendedName>
        <fullName evidence="6">long-chain-fatty-acid--CoA ligase</fullName>
        <ecNumber evidence="6">6.2.1.3</ecNumber>
    </recommendedName>
</protein>
<dbReference type="EC" id="6.2.1.3" evidence="6"/>
<name>A0A7I8W0S9_9ANNE</name>
<keyword evidence="2" id="KW-0436">Ligase</keyword>
<evidence type="ECO:0000259" key="8">
    <source>
        <dbReference type="Pfam" id="PF00501"/>
    </source>
</evidence>
<dbReference type="GO" id="GO:0030182">
    <property type="term" value="P:neuron differentiation"/>
    <property type="evidence" value="ECO:0007669"/>
    <property type="project" value="TreeGrafter"/>
</dbReference>
<dbReference type="PROSITE" id="PS00455">
    <property type="entry name" value="AMP_BINDING"/>
    <property type="match status" value="1"/>
</dbReference>
<keyword evidence="4" id="KW-0443">Lipid metabolism</keyword>
<organism evidence="9 10">
    <name type="scientific">Dimorphilus gyrociliatus</name>
    <dbReference type="NCBI Taxonomy" id="2664684"/>
    <lineage>
        <taxon>Eukaryota</taxon>
        <taxon>Metazoa</taxon>
        <taxon>Spiralia</taxon>
        <taxon>Lophotrochozoa</taxon>
        <taxon>Annelida</taxon>
        <taxon>Polychaeta</taxon>
        <taxon>Polychaeta incertae sedis</taxon>
        <taxon>Dinophilidae</taxon>
        <taxon>Dimorphilus</taxon>
    </lineage>
</organism>
<keyword evidence="3" id="KW-0547">Nucleotide-binding</keyword>
<evidence type="ECO:0000256" key="3">
    <source>
        <dbReference type="ARBA" id="ARBA00022741"/>
    </source>
</evidence>
<comment type="caution">
    <text evidence="9">The sequence shown here is derived from an EMBL/GenBank/DDBJ whole genome shotgun (WGS) entry which is preliminary data.</text>
</comment>
<dbReference type="InterPro" id="IPR000873">
    <property type="entry name" value="AMP-dep_synth/lig_dom"/>
</dbReference>
<dbReference type="InterPro" id="IPR042099">
    <property type="entry name" value="ANL_N_sf"/>
</dbReference>
<dbReference type="GO" id="GO:0005886">
    <property type="term" value="C:plasma membrane"/>
    <property type="evidence" value="ECO:0007669"/>
    <property type="project" value="TreeGrafter"/>
</dbReference>